<evidence type="ECO:0000256" key="1">
    <source>
        <dbReference type="SAM" id="Phobius"/>
    </source>
</evidence>
<keyword evidence="1" id="KW-1133">Transmembrane helix</keyword>
<feature type="transmembrane region" description="Helical" evidence="1">
    <location>
        <begin position="75"/>
        <end position="93"/>
    </location>
</feature>
<dbReference type="AlphaFoldDB" id="A0A2V3HTE0"/>
<comment type="caution">
    <text evidence="2">The sequence shown here is derived from an EMBL/GenBank/DDBJ whole genome shotgun (WGS) entry which is preliminary data.</text>
</comment>
<name>A0A2V3HTE0_9ARCH</name>
<feature type="transmembrane region" description="Helical" evidence="1">
    <location>
        <begin position="7"/>
        <end position="30"/>
    </location>
</feature>
<keyword evidence="1" id="KW-0812">Transmembrane</keyword>
<organism evidence="2 3">
    <name type="scientific">Candidatus Thalassarchaeum betae</name>
    <dbReference type="NCBI Taxonomy" id="2599289"/>
    <lineage>
        <taxon>Archaea</taxon>
        <taxon>Methanobacteriati</taxon>
        <taxon>Thermoplasmatota</taxon>
        <taxon>Candidatus Poseidoniia</taxon>
        <taxon>Candidatus Poseidoniales</taxon>
        <taxon>Candidatus Thalassarchaeaceae</taxon>
        <taxon>Candidatus Thalassarchaeum</taxon>
    </lineage>
</organism>
<protein>
    <submittedName>
        <fullName evidence="2">Uncharacterized protein</fullName>
    </submittedName>
</protein>
<keyword evidence="1" id="KW-0472">Membrane</keyword>
<evidence type="ECO:0000313" key="3">
    <source>
        <dbReference type="Proteomes" id="UP000248161"/>
    </source>
</evidence>
<evidence type="ECO:0000313" key="2">
    <source>
        <dbReference type="EMBL" id="PXF22408.1"/>
    </source>
</evidence>
<accession>A0A2V3HTE0</accession>
<proteinExistence type="predicted"/>
<dbReference type="EMBL" id="PSPG01000001">
    <property type="protein sequence ID" value="PXF22408.1"/>
    <property type="molecule type" value="Genomic_DNA"/>
</dbReference>
<sequence length="97" mass="10294">MGTGKTVIVTVLVIAGLLMLALSFVASIIVDNIDQRIADGCEDEAGTIGEALNLDEGQCQDGRDMRDKIDPFGQMIGYLGAAVLVISVIMVAIRKKQ</sequence>
<gene>
    <name evidence="2" type="ORF">CXX69_00240</name>
</gene>
<reference evidence="2 3" key="1">
    <citation type="journal article" date="2015" name="Nat. Commun.">
        <title>Genomic and transcriptomic evidence for scavenging of diverse organic compounds by widespread deep-sea archaea.</title>
        <authorList>
            <person name="Li M."/>
            <person name="Baker B.J."/>
            <person name="Anantharaman K."/>
            <person name="Jain S."/>
            <person name="Breier J.A."/>
            <person name="Dick G.J."/>
        </authorList>
    </citation>
    <scope>NUCLEOTIDE SEQUENCE [LARGE SCALE GENOMIC DNA]</scope>
    <source>
        <strain evidence="2">Cayman_51_deep</strain>
    </source>
</reference>
<dbReference type="Proteomes" id="UP000248161">
    <property type="component" value="Unassembled WGS sequence"/>
</dbReference>